<evidence type="ECO:0000313" key="4">
    <source>
        <dbReference type="Proteomes" id="UP000053097"/>
    </source>
</evidence>
<dbReference type="Proteomes" id="UP000279307">
    <property type="component" value="Chromosome 5"/>
</dbReference>
<gene>
    <name evidence="3" type="ORF">DMN91_005028</name>
    <name evidence="2" type="ORF">X777_06268</name>
</gene>
<evidence type="ECO:0000313" key="3">
    <source>
        <dbReference type="EMBL" id="RLU22750.1"/>
    </source>
</evidence>
<dbReference type="AlphaFoldDB" id="A0A026WDT8"/>
<dbReference type="Gene3D" id="1.10.2080.10">
    <property type="entry name" value="Insect odorant-binding protein A10/Ejaculatory bulb-specific protein 3"/>
    <property type="match status" value="1"/>
</dbReference>
<reference evidence="3" key="2">
    <citation type="journal article" date="2018" name="Genome Res.">
        <title>The genomic architecture and molecular evolution of ant odorant receptors.</title>
        <authorList>
            <person name="McKenzie S.K."/>
            <person name="Kronauer D.J.C."/>
        </authorList>
    </citation>
    <scope>NUCLEOTIDE SEQUENCE [LARGE SCALE GENOMIC DNA]</scope>
    <source>
        <strain evidence="3">Clonal line C1</strain>
    </source>
</reference>
<keyword evidence="4" id="KW-1185">Reference proteome</keyword>
<feature type="signal peptide" evidence="1">
    <location>
        <begin position="1"/>
        <end position="22"/>
    </location>
</feature>
<dbReference type="OMA" id="HKCYMNT"/>
<keyword evidence="1" id="KW-0732">Signal</keyword>
<organism evidence="2 4">
    <name type="scientific">Ooceraea biroi</name>
    <name type="common">Clonal raider ant</name>
    <name type="synonym">Cerapachys biroi</name>
    <dbReference type="NCBI Taxonomy" id="2015173"/>
    <lineage>
        <taxon>Eukaryota</taxon>
        <taxon>Metazoa</taxon>
        <taxon>Ecdysozoa</taxon>
        <taxon>Arthropoda</taxon>
        <taxon>Hexapoda</taxon>
        <taxon>Insecta</taxon>
        <taxon>Pterygota</taxon>
        <taxon>Neoptera</taxon>
        <taxon>Endopterygota</taxon>
        <taxon>Hymenoptera</taxon>
        <taxon>Apocrita</taxon>
        <taxon>Aculeata</taxon>
        <taxon>Formicoidea</taxon>
        <taxon>Formicidae</taxon>
        <taxon>Dorylinae</taxon>
        <taxon>Ooceraea</taxon>
    </lineage>
</organism>
<evidence type="ECO:0000256" key="1">
    <source>
        <dbReference type="SAM" id="SignalP"/>
    </source>
</evidence>
<dbReference type="EMBL" id="QOIP01000005">
    <property type="protein sequence ID" value="RLU22750.1"/>
    <property type="molecule type" value="Genomic_DNA"/>
</dbReference>
<accession>A0A026WDT8</accession>
<sequence length="114" mass="13221">MARLIVSLIVVTISVAILCIYAEELYSDKYDNTDVMSILNNQTLQEQYYNCVIDAGPCTTDIQKFAKEHILEAIQTNCKKCTEKQKQIVTMIKDWYEKNKPDQWHVILSIVTKM</sequence>
<reference evidence="3" key="3">
    <citation type="submission" date="2018-07" db="EMBL/GenBank/DDBJ databases">
        <authorList>
            <person name="Mckenzie S.K."/>
            <person name="Kronauer D.J.C."/>
        </authorList>
    </citation>
    <scope>NUCLEOTIDE SEQUENCE</scope>
    <source>
        <strain evidence="3">Clonal line C1</strain>
    </source>
</reference>
<dbReference type="Pfam" id="PF03392">
    <property type="entry name" value="OS-D"/>
    <property type="match status" value="1"/>
</dbReference>
<reference evidence="2 4" key="1">
    <citation type="journal article" date="2014" name="Curr. Biol.">
        <title>The genome of the clonal raider ant Cerapachys biroi.</title>
        <authorList>
            <person name="Oxley P.R."/>
            <person name="Ji L."/>
            <person name="Fetter-Pruneda I."/>
            <person name="McKenzie S.K."/>
            <person name="Li C."/>
            <person name="Hu H."/>
            <person name="Zhang G."/>
            <person name="Kronauer D.J."/>
        </authorList>
    </citation>
    <scope>NUCLEOTIDE SEQUENCE [LARGE SCALE GENOMIC DNA]</scope>
</reference>
<protein>
    <submittedName>
        <fullName evidence="3">ObirCsp13</fullName>
    </submittedName>
</protein>
<dbReference type="PANTHER" id="PTHR11257:SF12">
    <property type="entry name" value="EJACULATORY BULB-SPECIFIC PROTEIN 3-RELATED"/>
    <property type="match status" value="1"/>
</dbReference>
<dbReference type="PANTHER" id="PTHR11257">
    <property type="entry name" value="CHEMOSENSORY PROTEIN-RELATED"/>
    <property type="match status" value="1"/>
</dbReference>
<proteinExistence type="predicted"/>
<feature type="chain" id="PRO_5035983081" evidence="1">
    <location>
        <begin position="23"/>
        <end position="114"/>
    </location>
</feature>
<dbReference type="InterPro" id="IPR036682">
    <property type="entry name" value="OS_D_A10/PebIII_sf"/>
</dbReference>
<dbReference type="OrthoDB" id="8183954at2759"/>
<dbReference type="EMBL" id="KK107293">
    <property type="protein sequence ID" value="EZA53189.1"/>
    <property type="molecule type" value="Genomic_DNA"/>
</dbReference>
<dbReference type="InterPro" id="IPR005055">
    <property type="entry name" value="A10/PebIII"/>
</dbReference>
<dbReference type="SUPFAM" id="SSF100910">
    <property type="entry name" value="Chemosensory protein Csp2"/>
    <property type="match status" value="1"/>
</dbReference>
<evidence type="ECO:0000313" key="2">
    <source>
        <dbReference type="EMBL" id="EZA53189.1"/>
    </source>
</evidence>
<name>A0A026WDT8_OOCBI</name>
<dbReference type="Proteomes" id="UP000053097">
    <property type="component" value="Unassembled WGS sequence"/>
</dbReference>